<evidence type="ECO:0000313" key="7">
    <source>
        <dbReference type="Proteomes" id="UP000494214"/>
    </source>
</evidence>
<organism evidence="6 7">
    <name type="scientific">Achromobacter animicus</name>
    <dbReference type="NCBI Taxonomy" id="1389935"/>
    <lineage>
        <taxon>Bacteria</taxon>
        <taxon>Pseudomonadati</taxon>
        <taxon>Pseudomonadota</taxon>
        <taxon>Betaproteobacteria</taxon>
        <taxon>Burkholderiales</taxon>
        <taxon>Alcaligenaceae</taxon>
        <taxon>Achromobacter</taxon>
    </lineage>
</organism>
<dbReference type="PROSITE" id="PS50931">
    <property type="entry name" value="HTH_LYSR"/>
    <property type="match status" value="1"/>
</dbReference>
<dbReference type="Pfam" id="PF00126">
    <property type="entry name" value="HTH_1"/>
    <property type="match status" value="1"/>
</dbReference>
<dbReference type="InterPro" id="IPR005119">
    <property type="entry name" value="LysR_subst-bd"/>
</dbReference>
<proteinExistence type="inferred from homology"/>
<protein>
    <submittedName>
        <fullName evidence="6">HTH-type transcriptional regulator DmlR</fullName>
    </submittedName>
</protein>
<evidence type="ECO:0000256" key="1">
    <source>
        <dbReference type="ARBA" id="ARBA00009437"/>
    </source>
</evidence>
<dbReference type="Gene3D" id="1.10.10.10">
    <property type="entry name" value="Winged helix-like DNA-binding domain superfamily/Winged helix DNA-binding domain"/>
    <property type="match status" value="1"/>
</dbReference>
<evidence type="ECO:0000313" key="6">
    <source>
        <dbReference type="EMBL" id="CAB3656188.1"/>
    </source>
</evidence>
<dbReference type="CDD" id="cd08422">
    <property type="entry name" value="PBP2_CrgA_like"/>
    <property type="match status" value="1"/>
</dbReference>
<evidence type="ECO:0000256" key="4">
    <source>
        <dbReference type="ARBA" id="ARBA00023163"/>
    </source>
</evidence>
<name>A0A6S6Z0M3_9BURK</name>
<dbReference type="Proteomes" id="UP000494214">
    <property type="component" value="Unassembled WGS sequence"/>
</dbReference>
<dbReference type="AlphaFoldDB" id="A0A6S6Z0M3"/>
<evidence type="ECO:0000259" key="5">
    <source>
        <dbReference type="PROSITE" id="PS50931"/>
    </source>
</evidence>
<keyword evidence="4" id="KW-0804">Transcription</keyword>
<dbReference type="GO" id="GO:0003677">
    <property type="term" value="F:DNA binding"/>
    <property type="evidence" value="ECO:0007669"/>
    <property type="project" value="UniProtKB-KW"/>
</dbReference>
<evidence type="ECO:0000256" key="3">
    <source>
        <dbReference type="ARBA" id="ARBA00023125"/>
    </source>
</evidence>
<reference evidence="6 7" key="1">
    <citation type="submission" date="2020-04" db="EMBL/GenBank/DDBJ databases">
        <authorList>
            <person name="De Canck E."/>
        </authorList>
    </citation>
    <scope>NUCLEOTIDE SEQUENCE [LARGE SCALE GENOMIC DNA]</scope>
    <source>
        <strain evidence="6 7">LMG 26690</strain>
    </source>
</reference>
<keyword evidence="3" id="KW-0238">DNA-binding</keyword>
<gene>
    <name evidence="6" type="primary">dmlR_1</name>
    <name evidence="6" type="ORF">LMG26690_00315</name>
</gene>
<dbReference type="EMBL" id="CADIJM010000001">
    <property type="protein sequence ID" value="CAB3656188.1"/>
    <property type="molecule type" value="Genomic_DNA"/>
</dbReference>
<dbReference type="InterPro" id="IPR036390">
    <property type="entry name" value="WH_DNA-bd_sf"/>
</dbReference>
<dbReference type="InterPro" id="IPR000847">
    <property type="entry name" value="LysR_HTH_N"/>
</dbReference>
<evidence type="ECO:0000256" key="2">
    <source>
        <dbReference type="ARBA" id="ARBA00023015"/>
    </source>
</evidence>
<dbReference type="InterPro" id="IPR058163">
    <property type="entry name" value="LysR-type_TF_proteobact-type"/>
</dbReference>
<dbReference type="Gene3D" id="3.40.190.290">
    <property type="match status" value="1"/>
</dbReference>
<dbReference type="SUPFAM" id="SSF53850">
    <property type="entry name" value="Periplasmic binding protein-like II"/>
    <property type="match status" value="1"/>
</dbReference>
<dbReference type="SUPFAM" id="SSF46785">
    <property type="entry name" value="Winged helix' DNA-binding domain"/>
    <property type="match status" value="1"/>
</dbReference>
<sequence length="295" mass="31750">MDMPPDVSALVAFATAVEAGSFSSAGRILGTSPSAVSKAIARLERRFGIRLFQRSTRVLSLTPEGAAYYERVSPLLRALDDASEVMQPAATPQGRLRITAPGDLGRLLMTPIVNRFLPAHPDLKLEMSLADRHVDLIREGFDLAIRAGRVADSELNARQLAQLPLTLVASPAYLKRCGTPRSIGDLPRHAHVRYLLAGSPFPITFASGEVVRPEGVFDTDDGTALRAAALGGLGIIQILRLAVADDLAAGRLTEVLPEAQLPRVPVSVLHAFGRHAPMRARLFIEFMADQLQSLA</sequence>
<dbReference type="FunFam" id="1.10.10.10:FF:000001">
    <property type="entry name" value="LysR family transcriptional regulator"/>
    <property type="match status" value="1"/>
</dbReference>
<accession>A0A6S6Z0M3</accession>
<feature type="domain" description="HTH lysR-type" evidence="5">
    <location>
        <begin position="5"/>
        <end position="62"/>
    </location>
</feature>
<keyword evidence="7" id="KW-1185">Reference proteome</keyword>
<dbReference type="PANTHER" id="PTHR30537:SF5">
    <property type="entry name" value="HTH-TYPE TRANSCRIPTIONAL ACTIVATOR TTDR-RELATED"/>
    <property type="match status" value="1"/>
</dbReference>
<dbReference type="GO" id="GO:0003700">
    <property type="term" value="F:DNA-binding transcription factor activity"/>
    <property type="evidence" value="ECO:0007669"/>
    <property type="project" value="InterPro"/>
</dbReference>
<keyword evidence="2" id="KW-0805">Transcription regulation</keyword>
<dbReference type="InterPro" id="IPR036388">
    <property type="entry name" value="WH-like_DNA-bd_sf"/>
</dbReference>
<comment type="similarity">
    <text evidence="1">Belongs to the LysR transcriptional regulatory family.</text>
</comment>
<dbReference type="Pfam" id="PF03466">
    <property type="entry name" value="LysR_substrate"/>
    <property type="match status" value="1"/>
</dbReference>
<dbReference type="PANTHER" id="PTHR30537">
    <property type="entry name" value="HTH-TYPE TRANSCRIPTIONAL REGULATOR"/>
    <property type="match status" value="1"/>
</dbReference>